<dbReference type="STRING" id="307507.A0A2V0P9B3"/>
<evidence type="ECO:0000256" key="3">
    <source>
        <dbReference type="ARBA" id="ARBA00022692"/>
    </source>
</evidence>
<feature type="transmembrane region" description="Helical" evidence="7">
    <location>
        <begin position="46"/>
        <end position="65"/>
    </location>
</feature>
<dbReference type="EMBL" id="BDRX01000080">
    <property type="protein sequence ID" value="GBF96448.1"/>
    <property type="molecule type" value="Genomic_DNA"/>
</dbReference>
<dbReference type="Proteomes" id="UP000247498">
    <property type="component" value="Unassembled WGS sequence"/>
</dbReference>
<evidence type="ECO:0000256" key="1">
    <source>
        <dbReference type="ARBA" id="ARBA00004477"/>
    </source>
</evidence>
<comment type="similarity">
    <text evidence="2">Belongs to the TMEM208 family.</text>
</comment>
<keyword evidence="9" id="KW-1185">Reference proteome</keyword>
<dbReference type="InterPro" id="IPR008506">
    <property type="entry name" value="SND2/TMEM208"/>
</dbReference>
<keyword evidence="4" id="KW-0256">Endoplasmic reticulum</keyword>
<comment type="subcellular location">
    <subcellularLocation>
        <location evidence="1">Endoplasmic reticulum membrane</location>
        <topology evidence="1">Multi-pass membrane protein</topology>
    </subcellularLocation>
</comment>
<dbReference type="PANTHER" id="PTHR13505:SF7">
    <property type="entry name" value="TRANSMEMBRANE PROTEIN 208"/>
    <property type="match status" value="1"/>
</dbReference>
<keyword evidence="5 7" id="KW-1133">Transmembrane helix</keyword>
<dbReference type="InParanoid" id="A0A2V0P9B3"/>
<accession>A0A2V0P9B3</accession>
<reference evidence="8 9" key="1">
    <citation type="journal article" date="2018" name="Sci. Rep.">
        <title>Raphidocelis subcapitata (=Pseudokirchneriella subcapitata) provides an insight into genome evolution and environmental adaptations in the Sphaeropleales.</title>
        <authorList>
            <person name="Suzuki S."/>
            <person name="Yamaguchi H."/>
            <person name="Nakajima N."/>
            <person name="Kawachi M."/>
        </authorList>
    </citation>
    <scope>NUCLEOTIDE SEQUENCE [LARGE SCALE GENOMIC DNA]</scope>
    <source>
        <strain evidence="8 9">NIES-35</strain>
    </source>
</reference>
<organism evidence="8 9">
    <name type="scientific">Raphidocelis subcapitata</name>
    <dbReference type="NCBI Taxonomy" id="307507"/>
    <lineage>
        <taxon>Eukaryota</taxon>
        <taxon>Viridiplantae</taxon>
        <taxon>Chlorophyta</taxon>
        <taxon>core chlorophytes</taxon>
        <taxon>Chlorophyceae</taxon>
        <taxon>CS clade</taxon>
        <taxon>Sphaeropleales</taxon>
        <taxon>Selenastraceae</taxon>
        <taxon>Raphidocelis</taxon>
    </lineage>
</organism>
<evidence type="ECO:0000256" key="7">
    <source>
        <dbReference type="SAM" id="Phobius"/>
    </source>
</evidence>
<feature type="transmembrane region" description="Helical" evidence="7">
    <location>
        <begin position="97"/>
        <end position="118"/>
    </location>
</feature>
<evidence type="ECO:0000256" key="6">
    <source>
        <dbReference type="ARBA" id="ARBA00023136"/>
    </source>
</evidence>
<proteinExistence type="inferred from homology"/>
<dbReference type="PANTHER" id="PTHR13505">
    <property type="entry name" value="TRANSMEMBRANE PROTEIN 208"/>
    <property type="match status" value="1"/>
</dbReference>
<gene>
    <name evidence="8" type="ORF">Rsub_09247</name>
</gene>
<name>A0A2V0P9B3_9CHLO</name>
<evidence type="ECO:0000256" key="2">
    <source>
        <dbReference type="ARBA" id="ARBA00009950"/>
    </source>
</evidence>
<comment type="caution">
    <text evidence="8">The sequence shown here is derived from an EMBL/GenBank/DDBJ whole genome shotgun (WGS) entry which is preliminary data.</text>
</comment>
<evidence type="ECO:0000313" key="8">
    <source>
        <dbReference type="EMBL" id="GBF96448.1"/>
    </source>
</evidence>
<dbReference type="OrthoDB" id="276296at2759"/>
<dbReference type="GO" id="GO:0005773">
    <property type="term" value="C:vacuole"/>
    <property type="evidence" value="ECO:0007669"/>
    <property type="project" value="GOC"/>
</dbReference>
<evidence type="ECO:0000256" key="4">
    <source>
        <dbReference type="ARBA" id="ARBA00022824"/>
    </source>
</evidence>
<sequence length="174" mass="18854">MAGEGAKRRLETNQRRLATLRAALLGCTLLYAAVRLGARRGTAGGWHWFGLVVTLAAHAFSYLALSAAAAPTYSATGSLLDGGGDLDKGAASVYHDVIYITCAVQALACLTGWAWWLYALLPAYGSYLLYTKVIGPAWSKSKSNSGGEDALDDKTRARLERADRRAERRRVKRF</sequence>
<dbReference type="GO" id="GO:0005789">
    <property type="term" value="C:endoplasmic reticulum membrane"/>
    <property type="evidence" value="ECO:0007669"/>
    <property type="project" value="UniProtKB-SubCell"/>
</dbReference>
<dbReference type="AlphaFoldDB" id="A0A2V0P9B3"/>
<keyword evidence="6 7" id="KW-0472">Membrane</keyword>
<protein>
    <recommendedName>
        <fullName evidence="10">Transmembrane protein 208</fullName>
    </recommendedName>
</protein>
<dbReference type="GO" id="GO:0006624">
    <property type="term" value="P:vacuolar protein processing"/>
    <property type="evidence" value="ECO:0007669"/>
    <property type="project" value="TreeGrafter"/>
</dbReference>
<evidence type="ECO:0000256" key="5">
    <source>
        <dbReference type="ARBA" id="ARBA00022989"/>
    </source>
</evidence>
<evidence type="ECO:0008006" key="10">
    <source>
        <dbReference type="Google" id="ProtNLM"/>
    </source>
</evidence>
<evidence type="ECO:0000313" key="9">
    <source>
        <dbReference type="Proteomes" id="UP000247498"/>
    </source>
</evidence>
<keyword evidence="3 7" id="KW-0812">Transmembrane</keyword>
<dbReference type="Pfam" id="PF05620">
    <property type="entry name" value="TMEM208_SND2"/>
    <property type="match status" value="1"/>
</dbReference>
<feature type="transmembrane region" description="Helical" evidence="7">
    <location>
        <begin position="17"/>
        <end position="34"/>
    </location>
</feature>
<dbReference type="FunCoup" id="A0A2V0P9B3">
    <property type="interactions" value="1396"/>
</dbReference>